<reference evidence="2 3" key="1">
    <citation type="journal article" date="2020" name="IScience">
        <title>Genome Sequencing of the Endangered Kingdonia uniflora (Circaeasteraceae, Ranunculales) Reveals Potential Mechanisms of Evolutionary Specialization.</title>
        <authorList>
            <person name="Sun Y."/>
            <person name="Deng T."/>
            <person name="Zhang A."/>
            <person name="Moore M.J."/>
            <person name="Landis J.B."/>
            <person name="Lin N."/>
            <person name="Zhang H."/>
            <person name="Zhang X."/>
            <person name="Huang J."/>
            <person name="Zhang X."/>
            <person name="Sun H."/>
            <person name="Wang H."/>
        </authorList>
    </citation>
    <scope>NUCLEOTIDE SEQUENCE [LARGE SCALE GENOMIC DNA]</scope>
    <source>
        <strain evidence="2">TB1705</strain>
        <tissue evidence="2">Leaf</tissue>
    </source>
</reference>
<evidence type="ECO:0000313" key="2">
    <source>
        <dbReference type="EMBL" id="KAF6142443.1"/>
    </source>
</evidence>
<accession>A0A7J7LIH6</accession>
<dbReference type="AlphaFoldDB" id="A0A7J7LIH6"/>
<feature type="coiled-coil region" evidence="1">
    <location>
        <begin position="300"/>
        <end position="341"/>
    </location>
</feature>
<comment type="caution">
    <text evidence="2">The sequence shown here is derived from an EMBL/GenBank/DDBJ whole genome shotgun (WGS) entry which is preliminary data.</text>
</comment>
<evidence type="ECO:0000256" key="1">
    <source>
        <dbReference type="SAM" id="Coils"/>
    </source>
</evidence>
<sequence length="387" mass="43518">YKTSDMESGNDASVLELRTRVRRKIRGFGKELSEGNKRLKRAEDYGSPRWLYISVVREKLDSTANSHSYTEEISFKMGSSSVNEVSTSGRTNESDNKGEVGLEQFLNFLGQLVSYPLGSDAFREFCKAKAAVGGKWGNCVEFAGRDDGEPLDLWFRTIKQSVKSKVERKESLLDEVAEKETKLKLVLAGLSLSRKKRVDSRSNKVARLVKGIWLSIEEEKSYSDEDVDAIKADTYTEKEDEEEAEAVGTVDGLDEQFNRMKEANKNREDQYVKAYFKLVEVTQAVSDLALQVEEKDAEINKGLKELVEEMQQRCNDLNKRVAQLKAEVAQAIARAKNAKAGERLGGHVQKGNGNLRECQHKFDAALIREKVLEGDIKAKESLVKGKE</sequence>
<keyword evidence="3" id="KW-1185">Reference proteome</keyword>
<proteinExistence type="predicted"/>
<evidence type="ECO:0000313" key="3">
    <source>
        <dbReference type="Proteomes" id="UP000541444"/>
    </source>
</evidence>
<gene>
    <name evidence="2" type="ORF">GIB67_039407</name>
</gene>
<keyword evidence="1" id="KW-0175">Coiled coil</keyword>
<dbReference type="Proteomes" id="UP000541444">
    <property type="component" value="Unassembled WGS sequence"/>
</dbReference>
<name>A0A7J7LIH6_9MAGN</name>
<protein>
    <submittedName>
        <fullName evidence="2">Uncharacterized protein</fullName>
    </submittedName>
</protein>
<organism evidence="2 3">
    <name type="scientific">Kingdonia uniflora</name>
    <dbReference type="NCBI Taxonomy" id="39325"/>
    <lineage>
        <taxon>Eukaryota</taxon>
        <taxon>Viridiplantae</taxon>
        <taxon>Streptophyta</taxon>
        <taxon>Embryophyta</taxon>
        <taxon>Tracheophyta</taxon>
        <taxon>Spermatophyta</taxon>
        <taxon>Magnoliopsida</taxon>
        <taxon>Ranunculales</taxon>
        <taxon>Circaeasteraceae</taxon>
        <taxon>Kingdonia</taxon>
    </lineage>
</organism>
<feature type="non-terminal residue" evidence="2">
    <location>
        <position position="1"/>
    </location>
</feature>
<dbReference type="EMBL" id="JACGCM010002254">
    <property type="protein sequence ID" value="KAF6142443.1"/>
    <property type="molecule type" value="Genomic_DNA"/>
</dbReference>